<proteinExistence type="predicted"/>
<name>A0A0F8X3D3_9ZZZZ</name>
<dbReference type="InterPro" id="IPR011604">
    <property type="entry name" value="PDDEXK-like_dom_sf"/>
</dbReference>
<sequence length="158" mass="18426">SKIDPSKLPKEIRPYIEAFNKFKEEVNPKLIFNEQIIFNNEYSFAGTLDRVYDMGGKINLVDIKTSKDFYKDMSLQLSAYKHGEYIMHKDKTIEPMVAIDGMYILLLGADGNYAIRQMQDSFSVFLSAFNIYKFLHADKKEVINVRMEKSRNVTFSRL</sequence>
<evidence type="ECO:0000313" key="1">
    <source>
        <dbReference type="EMBL" id="KKK63433.1"/>
    </source>
</evidence>
<protein>
    <recommendedName>
        <fullName evidence="2">PD-(D/E)XK endonuclease-like domain-containing protein</fullName>
    </recommendedName>
</protein>
<reference evidence="1" key="1">
    <citation type="journal article" date="2015" name="Nature">
        <title>Complex archaea that bridge the gap between prokaryotes and eukaryotes.</title>
        <authorList>
            <person name="Spang A."/>
            <person name="Saw J.H."/>
            <person name="Jorgensen S.L."/>
            <person name="Zaremba-Niedzwiedzka K."/>
            <person name="Martijn J."/>
            <person name="Lind A.E."/>
            <person name="van Eijk R."/>
            <person name="Schleper C."/>
            <person name="Guy L."/>
            <person name="Ettema T.J."/>
        </authorList>
    </citation>
    <scope>NUCLEOTIDE SEQUENCE</scope>
</reference>
<dbReference type="EMBL" id="LAZR01061514">
    <property type="protein sequence ID" value="KKK63433.1"/>
    <property type="molecule type" value="Genomic_DNA"/>
</dbReference>
<organism evidence="1">
    <name type="scientific">marine sediment metagenome</name>
    <dbReference type="NCBI Taxonomy" id="412755"/>
    <lineage>
        <taxon>unclassified sequences</taxon>
        <taxon>metagenomes</taxon>
        <taxon>ecological metagenomes</taxon>
    </lineage>
</organism>
<dbReference type="Gene3D" id="3.90.320.10">
    <property type="match status" value="1"/>
</dbReference>
<accession>A0A0F8X3D3</accession>
<comment type="caution">
    <text evidence="1">The sequence shown here is derived from an EMBL/GenBank/DDBJ whole genome shotgun (WGS) entry which is preliminary data.</text>
</comment>
<evidence type="ECO:0008006" key="2">
    <source>
        <dbReference type="Google" id="ProtNLM"/>
    </source>
</evidence>
<gene>
    <name evidence="1" type="ORF">LCGC14_2994310</name>
</gene>
<dbReference type="AlphaFoldDB" id="A0A0F8X3D3"/>
<feature type="non-terminal residue" evidence="1">
    <location>
        <position position="1"/>
    </location>
</feature>